<dbReference type="AlphaFoldDB" id="A0A1F8AGV5"/>
<dbReference type="Pfam" id="PF00067">
    <property type="entry name" value="p450"/>
    <property type="match status" value="1"/>
</dbReference>
<dbReference type="OrthoDB" id="1844152at2759"/>
<dbReference type="PANTHER" id="PTHR46206">
    <property type="entry name" value="CYTOCHROME P450"/>
    <property type="match status" value="1"/>
</dbReference>
<evidence type="ECO:0000256" key="5">
    <source>
        <dbReference type="ARBA" id="ARBA00023002"/>
    </source>
</evidence>
<accession>A0A1F8AGV5</accession>
<reference evidence="10 11" key="1">
    <citation type="journal article" date="2016" name="Genome Biol. Evol.">
        <title>Draft genome sequence of an aflatoxigenic Aspergillus species, A. bombycis.</title>
        <authorList>
            <person name="Moore G.G."/>
            <person name="Mack B.M."/>
            <person name="Beltz S.B."/>
            <person name="Gilbert M.K."/>
        </authorList>
    </citation>
    <scope>NUCLEOTIDE SEQUENCE [LARGE SCALE GENOMIC DNA]</scope>
    <source>
        <strain evidence="11">NRRL 26010</strain>
    </source>
</reference>
<keyword evidence="11" id="KW-1185">Reference proteome</keyword>
<dbReference type="Gene3D" id="1.10.630.10">
    <property type="entry name" value="Cytochrome P450"/>
    <property type="match status" value="1"/>
</dbReference>
<evidence type="ECO:0000256" key="8">
    <source>
        <dbReference type="PIRSR" id="PIRSR602403-1"/>
    </source>
</evidence>
<dbReference type="GO" id="GO:0016705">
    <property type="term" value="F:oxidoreductase activity, acting on paired donors, with incorporation or reduction of molecular oxygen"/>
    <property type="evidence" value="ECO:0007669"/>
    <property type="project" value="InterPro"/>
</dbReference>
<gene>
    <name evidence="10" type="ORF">ABOM_000527</name>
</gene>
<dbReference type="EMBL" id="LYCR01000002">
    <property type="protein sequence ID" value="OGM50941.1"/>
    <property type="molecule type" value="Genomic_DNA"/>
</dbReference>
<proteinExistence type="inferred from homology"/>
<dbReference type="PRINTS" id="PR00465">
    <property type="entry name" value="EP450IV"/>
</dbReference>
<dbReference type="GO" id="GO:0004497">
    <property type="term" value="F:monooxygenase activity"/>
    <property type="evidence" value="ECO:0007669"/>
    <property type="project" value="UniProtKB-KW"/>
</dbReference>
<evidence type="ECO:0000256" key="2">
    <source>
        <dbReference type="ARBA" id="ARBA00010617"/>
    </source>
</evidence>
<keyword evidence="4 8" id="KW-0479">Metal-binding</keyword>
<keyword evidence="3 8" id="KW-0349">Heme</keyword>
<dbReference type="GeneID" id="34443917"/>
<dbReference type="STRING" id="109264.A0A1F8AGV5"/>
<feature type="binding site" description="axial binding residue" evidence="8">
    <location>
        <position position="466"/>
    </location>
    <ligand>
        <name>heme</name>
        <dbReference type="ChEBI" id="CHEBI:30413"/>
    </ligand>
    <ligandPart>
        <name>Fe</name>
        <dbReference type="ChEBI" id="CHEBI:18248"/>
    </ligandPart>
</feature>
<name>A0A1F8AGV5_9EURO</name>
<dbReference type="GO" id="GO:0020037">
    <property type="term" value="F:heme binding"/>
    <property type="evidence" value="ECO:0007669"/>
    <property type="project" value="InterPro"/>
</dbReference>
<evidence type="ECO:0000256" key="7">
    <source>
        <dbReference type="ARBA" id="ARBA00023033"/>
    </source>
</evidence>
<keyword evidence="9" id="KW-0472">Membrane</keyword>
<keyword evidence="9" id="KW-0812">Transmembrane</keyword>
<dbReference type="RefSeq" id="XP_022394658.1">
    <property type="nucleotide sequence ID" value="XM_022527657.1"/>
</dbReference>
<dbReference type="InterPro" id="IPR001128">
    <property type="entry name" value="Cyt_P450"/>
</dbReference>
<evidence type="ECO:0008006" key="12">
    <source>
        <dbReference type="Google" id="ProtNLM"/>
    </source>
</evidence>
<keyword evidence="6 8" id="KW-0408">Iron</keyword>
<comment type="caution">
    <text evidence="10">The sequence shown here is derived from an EMBL/GenBank/DDBJ whole genome shotgun (WGS) entry which is preliminary data.</text>
</comment>
<evidence type="ECO:0000256" key="9">
    <source>
        <dbReference type="SAM" id="Phobius"/>
    </source>
</evidence>
<keyword evidence="5" id="KW-0560">Oxidoreductase</keyword>
<keyword evidence="7" id="KW-0503">Monooxygenase</keyword>
<comment type="cofactor">
    <cofactor evidence="1 8">
        <name>heme</name>
        <dbReference type="ChEBI" id="CHEBI:30413"/>
    </cofactor>
</comment>
<dbReference type="SUPFAM" id="SSF48264">
    <property type="entry name" value="Cytochrome P450"/>
    <property type="match status" value="1"/>
</dbReference>
<evidence type="ECO:0000256" key="1">
    <source>
        <dbReference type="ARBA" id="ARBA00001971"/>
    </source>
</evidence>
<evidence type="ECO:0000256" key="6">
    <source>
        <dbReference type="ARBA" id="ARBA00023004"/>
    </source>
</evidence>
<sequence length="525" mass="59633">MMSLWLSGFHTSSAFLSTSFAFQAGIVTVLLILACPLVLDLYYTFGLSQLPRYNTRRWYELGYGPAKARYHAAAPIMIKEGLEKHRGPFYIFSDSQYRLVLPTRYAHMIRNEDRLSLAAFFNEEFHAHIAGFEPFKELNADNGIVRDVINYKLSRSLPQLVDPISQEATIALRQYWAGDPGDHQEWRELPLKHSVDGIIAQVMSRAFLMDDLCQDRRWLDIVVEYTEQIFLVARVLRRWPKALRALAASFLPEPRKLRMLLQEARDLLDPVIAKKIASCDGTSTSEKPTSSNLGTFKWFHECAKGRPYDAAAMQLSFAFVAIDTTSDTMGNLLSDIAERPELQDAMREEIRSVFGNEGLSKPALQKLTLMDSVMKESQRLRPGGLVAMQRIAKDKVVLPDGTSIPRGTSIMVAAHQTLDTSIEPQDTRFDGYRFVQRNENASRNLSTQFVSTSPNYLGFGHGKQACPGRFFAAMEIKVTLCHMLLNYDMKLVKDRNEQTLVKGHNYTTCPRATIVIRKRKDVFQL</sequence>
<organism evidence="10 11">
    <name type="scientific">Aspergillus bombycis</name>
    <dbReference type="NCBI Taxonomy" id="109264"/>
    <lineage>
        <taxon>Eukaryota</taxon>
        <taxon>Fungi</taxon>
        <taxon>Dikarya</taxon>
        <taxon>Ascomycota</taxon>
        <taxon>Pezizomycotina</taxon>
        <taxon>Eurotiomycetes</taxon>
        <taxon>Eurotiomycetidae</taxon>
        <taxon>Eurotiales</taxon>
        <taxon>Aspergillaceae</taxon>
        <taxon>Aspergillus</taxon>
    </lineage>
</organism>
<dbReference type="GO" id="GO:0005506">
    <property type="term" value="F:iron ion binding"/>
    <property type="evidence" value="ECO:0007669"/>
    <property type="project" value="InterPro"/>
</dbReference>
<dbReference type="InterPro" id="IPR002403">
    <property type="entry name" value="Cyt_P450_E_grp-IV"/>
</dbReference>
<evidence type="ECO:0000256" key="4">
    <source>
        <dbReference type="ARBA" id="ARBA00022723"/>
    </source>
</evidence>
<feature type="transmembrane region" description="Helical" evidence="9">
    <location>
        <begin position="20"/>
        <end position="43"/>
    </location>
</feature>
<dbReference type="InterPro" id="IPR036396">
    <property type="entry name" value="Cyt_P450_sf"/>
</dbReference>
<keyword evidence="9" id="KW-1133">Transmembrane helix</keyword>
<dbReference type="CDD" id="cd11041">
    <property type="entry name" value="CYP503A1-like"/>
    <property type="match status" value="1"/>
</dbReference>
<evidence type="ECO:0000256" key="3">
    <source>
        <dbReference type="ARBA" id="ARBA00022617"/>
    </source>
</evidence>
<dbReference type="Proteomes" id="UP000179179">
    <property type="component" value="Unassembled WGS sequence"/>
</dbReference>
<evidence type="ECO:0000313" key="10">
    <source>
        <dbReference type="EMBL" id="OGM50941.1"/>
    </source>
</evidence>
<protein>
    <recommendedName>
        <fullName evidence="12">Cytochrome P450</fullName>
    </recommendedName>
</protein>
<dbReference type="PANTHER" id="PTHR46206:SF2">
    <property type="entry name" value="CYTOCHROME P450 MONOOXYGENASE AUSG-RELATED"/>
    <property type="match status" value="1"/>
</dbReference>
<comment type="similarity">
    <text evidence="2">Belongs to the cytochrome P450 family.</text>
</comment>
<evidence type="ECO:0000313" key="11">
    <source>
        <dbReference type="Proteomes" id="UP000179179"/>
    </source>
</evidence>
<dbReference type="GO" id="GO:0019748">
    <property type="term" value="P:secondary metabolic process"/>
    <property type="evidence" value="ECO:0007669"/>
    <property type="project" value="UniProtKB-ARBA"/>
</dbReference>